<reference evidence="1" key="2">
    <citation type="journal article" date="2015" name="Data Brief">
        <title>Shoot transcriptome of the giant reed, Arundo donax.</title>
        <authorList>
            <person name="Barrero R.A."/>
            <person name="Guerrero F.D."/>
            <person name="Moolhuijzen P."/>
            <person name="Goolsby J.A."/>
            <person name="Tidwell J."/>
            <person name="Bellgard S.E."/>
            <person name="Bellgard M.I."/>
        </authorList>
    </citation>
    <scope>NUCLEOTIDE SEQUENCE</scope>
    <source>
        <tissue evidence="1">Shoot tissue taken approximately 20 cm above the soil surface</tissue>
    </source>
</reference>
<name>A0A0A9BHE7_ARUDO</name>
<organism evidence="1">
    <name type="scientific">Arundo donax</name>
    <name type="common">Giant reed</name>
    <name type="synonym">Donax arundinaceus</name>
    <dbReference type="NCBI Taxonomy" id="35708"/>
    <lineage>
        <taxon>Eukaryota</taxon>
        <taxon>Viridiplantae</taxon>
        <taxon>Streptophyta</taxon>
        <taxon>Embryophyta</taxon>
        <taxon>Tracheophyta</taxon>
        <taxon>Spermatophyta</taxon>
        <taxon>Magnoliopsida</taxon>
        <taxon>Liliopsida</taxon>
        <taxon>Poales</taxon>
        <taxon>Poaceae</taxon>
        <taxon>PACMAD clade</taxon>
        <taxon>Arundinoideae</taxon>
        <taxon>Arundineae</taxon>
        <taxon>Arundo</taxon>
    </lineage>
</organism>
<proteinExistence type="predicted"/>
<evidence type="ECO:0000313" key="1">
    <source>
        <dbReference type="EMBL" id="JAD60610.1"/>
    </source>
</evidence>
<sequence length="22" mass="2693">MCCRGRCNTYFTVHWKVPWDCS</sequence>
<reference evidence="1" key="1">
    <citation type="submission" date="2014-09" db="EMBL/GenBank/DDBJ databases">
        <authorList>
            <person name="Magalhaes I.L.F."/>
            <person name="Oliveira U."/>
            <person name="Santos F.R."/>
            <person name="Vidigal T.H.D.A."/>
            <person name="Brescovit A.D."/>
            <person name="Santos A.J."/>
        </authorList>
    </citation>
    <scope>NUCLEOTIDE SEQUENCE</scope>
    <source>
        <tissue evidence="1">Shoot tissue taken approximately 20 cm above the soil surface</tissue>
    </source>
</reference>
<dbReference type="EMBL" id="GBRH01237285">
    <property type="protein sequence ID" value="JAD60610.1"/>
    <property type="molecule type" value="Transcribed_RNA"/>
</dbReference>
<accession>A0A0A9BHE7</accession>
<dbReference type="AlphaFoldDB" id="A0A0A9BHE7"/>
<protein>
    <submittedName>
        <fullName evidence="1">Uncharacterized protein</fullName>
    </submittedName>
</protein>